<protein>
    <submittedName>
        <fullName evidence="3">Glycerophosphodiester phosphodiesterase</fullName>
    </submittedName>
</protein>
<reference evidence="2" key="2">
    <citation type="submission" date="2015-10" db="EMBL/GenBank/DDBJ databases">
        <authorList>
            <person name="Gilbert D.G."/>
        </authorList>
    </citation>
    <scope>NUCLEOTIDE SEQUENCE</scope>
    <source>
        <strain evidence="2">GO-13</strain>
    </source>
</reference>
<dbReference type="OrthoDB" id="384721at2"/>
<dbReference type="GO" id="GO:0008081">
    <property type="term" value="F:phosphoric diester hydrolase activity"/>
    <property type="evidence" value="ECO:0007669"/>
    <property type="project" value="InterPro"/>
</dbReference>
<organism evidence="2 4">
    <name type="scientific">Bacillus glycinifermentans</name>
    <dbReference type="NCBI Taxonomy" id="1664069"/>
    <lineage>
        <taxon>Bacteria</taxon>
        <taxon>Bacillati</taxon>
        <taxon>Bacillota</taxon>
        <taxon>Bacilli</taxon>
        <taxon>Bacillales</taxon>
        <taxon>Bacillaceae</taxon>
        <taxon>Bacillus</taxon>
    </lineage>
</organism>
<dbReference type="PANTHER" id="PTHR46211">
    <property type="entry name" value="GLYCEROPHOSPHORYL DIESTER PHOSPHODIESTERASE"/>
    <property type="match status" value="1"/>
</dbReference>
<proteinExistence type="predicted"/>
<dbReference type="InterPro" id="IPR017946">
    <property type="entry name" value="PLC-like_Pdiesterase_TIM-brl"/>
</dbReference>
<dbReference type="Proteomes" id="UP000036168">
    <property type="component" value="Unassembled WGS sequence"/>
</dbReference>
<feature type="domain" description="GP-PDE" evidence="1">
    <location>
        <begin position="2"/>
        <end position="238"/>
    </location>
</feature>
<accession>A0A0J6E166</accession>
<sequence>MTKIFAHRGASGTYPENTMTAFERAAASGADGIELDVQMSKDGRLVVIHDEKLDRTTSLKGYIKDFTYDEIRQGDASFRFSEKTGFVKVPTLEEVLDWAAKGDFLVNVELKNSIVRYDGMEEKVLGLISDYKLEDRIIISSFNHESLAHCRKLNPEIELAALYMDVIYKPEQYVDMIPASGFHPYLRSMSPDTIANAHKKNIAVRPFTVNREEDMKELIAAGVDGFFTDFPEKAMKLKESMS</sequence>
<dbReference type="RefSeq" id="WP_048353342.1">
    <property type="nucleotide sequence ID" value="NZ_CP023481.1"/>
</dbReference>
<evidence type="ECO:0000313" key="5">
    <source>
        <dbReference type="Proteomes" id="UP001341297"/>
    </source>
</evidence>
<dbReference type="Proteomes" id="UP001341297">
    <property type="component" value="Unassembled WGS sequence"/>
</dbReference>
<dbReference type="CDD" id="cd08563">
    <property type="entry name" value="GDPD_TtGDE_like"/>
    <property type="match status" value="1"/>
</dbReference>
<comment type="caution">
    <text evidence="2">The sequence shown here is derived from an EMBL/GenBank/DDBJ whole genome shotgun (WGS) entry which is preliminary data.</text>
</comment>
<evidence type="ECO:0000259" key="1">
    <source>
        <dbReference type="PROSITE" id="PS51704"/>
    </source>
</evidence>
<evidence type="ECO:0000313" key="2">
    <source>
        <dbReference type="EMBL" id="KRT95071.1"/>
    </source>
</evidence>
<dbReference type="InterPro" id="IPR030395">
    <property type="entry name" value="GP_PDE_dom"/>
</dbReference>
<gene>
    <name evidence="2" type="ORF">AB447_211130</name>
    <name evidence="3" type="ORF">P8828_08285</name>
</gene>
<dbReference type="EMBL" id="LECW02000004">
    <property type="protein sequence ID" value="KRT95071.1"/>
    <property type="molecule type" value="Genomic_DNA"/>
</dbReference>
<dbReference type="Gene3D" id="3.20.20.190">
    <property type="entry name" value="Phosphatidylinositol (PI) phosphodiesterase"/>
    <property type="match status" value="1"/>
</dbReference>
<dbReference type="EMBL" id="JARRTL010000008">
    <property type="protein sequence ID" value="MEC0484848.1"/>
    <property type="molecule type" value="Genomic_DNA"/>
</dbReference>
<dbReference type="PATRIC" id="fig|1664069.3.peg.337"/>
<dbReference type="AlphaFoldDB" id="A0A0J6E166"/>
<reference evidence="3 5" key="3">
    <citation type="submission" date="2023-03" db="EMBL/GenBank/DDBJ databases">
        <title>Agriculturally important microbes genome sequencing.</title>
        <authorList>
            <person name="Dunlap C."/>
        </authorList>
    </citation>
    <scope>NUCLEOTIDE SEQUENCE [LARGE SCALE GENOMIC DNA]</scope>
    <source>
        <strain evidence="3 5">CBP-3203</strain>
    </source>
</reference>
<evidence type="ECO:0000313" key="3">
    <source>
        <dbReference type="EMBL" id="MEC0484848.1"/>
    </source>
</evidence>
<accession>A0A0J6HQ40</accession>
<dbReference type="Pfam" id="PF03009">
    <property type="entry name" value="GDPD"/>
    <property type="match status" value="1"/>
</dbReference>
<name>A0A0J6E166_9BACI</name>
<reference evidence="2 4" key="1">
    <citation type="journal article" date="2015" name="Int. J. Syst. Evol. Microbiol.">
        <title>Bacillus glycinifermentans sp. nov., isolated from fermented soybean paste.</title>
        <authorList>
            <person name="Kim S.J."/>
            <person name="Dunlap C.A."/>
            <person name="Kwon S.W."/>
            <person name="Rooney A.P."/>
        </authorList>
    </citation>
    <scope>NUCLEOTIDE SEQUENCE [LARGE SCALE GENOMIC DNA]</scope>
    <source>
        <strain evidence="2 4">GO-13</strain>
    </source>
</reference>
<dbReference type="PANTHER" id="PTHR46211:SF1">
    <property type="entry name" value="GLYCEROPHOSPHODIESTER PHOSPHODIESTERASE, CYTOPLASMIC"/>
    <property type="match status" value="1"/>
</dbReference>
<dbReference type="PROSITE" id="PS51704">
    <property type="entry name" value="GP_PDE"/>
    <property type="match status" value="1"/>
</dbReference>
<dbReference type="STRING" id="1664069.BGLY_2867"/>
<dbReference type="GO" id="GO:0006629">
    <property type="term" value="P:lipid metabolic process"/>
    <property type="evidence" value="ECO:0007669"/>
    <property type="project" value="InterPro"/>
</dbReference>
<dbReference type="SUPFAM" id="SSF51695">
    <property type="entry name" value="PLC-like phosphodiesterases"/>
    <property type="match status" value="1"/>
</dbReference>
<keyword evidence="5" id="KW-1185">Reference proteome</keyword>
<evidence type="ECO:0000313" key="4">
    <source>
        <dbReference type="Proteomes" id="UP000036168"/>
    </source>
</evidence>